<dbReference type="Proteomes" id="UP001556367">
    <property type="component" value="Unassembled WGS sequence"/>
</dbReference>
<comment type="caution">
    <text evidence="2">The sequence shown here is derived from an EMBL/GenBank/DDBJ whole genome shotgun (WGS) entry which is preliminary data.</text>
</comment>
<dbReference type="EMBL" id="JASNQZ010000014">
    <property type="protein sequence ID" value="KAL0947944.1"/>
    <property type="molecule type" value="Genomic_DNA"/>
</dbReference>
<evidence type="ECO:0000313" key="2">
    <source>
        <dbReference type="EMBL" id="KAL0947944.1"/>
    </source>
</evidence>
<sequence>MNSQVTLVGHDASSTLLYFAPDDMKNSTISLGVGGQHLYTIESNRTTTRTGTRTGLRRVEDPTPFAVVERRAIFPDKLALRGVEPVKLDKWLRHSGPLSIYPITLDIEGDTYFWRLNITGELSLYSALVPNTPIAWYQCSKTRVVNELPNITAAHLVLKPDALPIQDMVVLSFIILEHKSRRRSHRV</sequence>
<feature type="domain" description="DUF6593" evidence="1">
    <location>
        <begin position="22"/>
        <end position="181"/>
    </location>
</feature>
<dbReference type="Pfam" id="PF20236">
    <property type="entry name" value="DUF6593"/>
    <property type="match status" value="1"/>
</dbReference>
<accession>A0ABR3IX53</accession>
<evidence type="ECO:0000259" key="1">
    <source>
        <dbReference type="Pfam" id="PF20236"/>
    </source>
</evidence>
<dbReference type="InterPro" id="IPR046528">
    <property type="entry name" value="DUF6593"/>
</dbReference>
<organism evidence="2 3">
    <name type="scientific">Hohenbuehelia grisea</name>
    <dbReference type="NCBI Taxonomy" id="104357"/>
    <lineage>
        <taxon>Eukaryota</taxon>
        <taxon>Fungi</taxon>
        <taxon>Dikarya</taxon>
        <taxon>Basidiomycota</taxon>
        <taxon>Agaricomycotina</taxon>
        <taxon>Agaricomycetes</taxon>
        <taxon>Agaricomycetidae</taxon>
        <taxon>Agaricales</taxon>
        <taxon>Pleurotineae</taxon>
        <taxon>Pleurotaceae</taxon>
        <taxon>Hohenbuehelia</taxon>
    </lineage>
</organism>
<reference evidence="3" key="1">
    <citation type="submission" date="2024-06" db="EMBL/GenBank/DDBJ databases">
        <title>Multi-omics analyses provide insights into the biosynthesis of the anticancer antibiotic pleurotin in Hohenbuehelia grisea.</title>
        <authorList>
            <person name="Weaver J.A."/>
            <person name="Alberti F."/>
        </authorList>
    </citation>
    <scope>NUCLEOTIDE SEQUENCE [LARGE SCALE GENOMIC DNA]</scope>
    <source>
        <strain evidence="3">T-177</strain>
    </source>
</reference>
<keyword evidence="3" id="KW-1185">Reference proteome</keyword>
<proteinExistence type="predicted"/>
<gene>
    <name evidence="2" type="ORF">HGRIS_010573</name>
</gene>
<name>A0ABR3IX53_9AGAR</name>
<evidence type="ECO:0000313" key="3">
    <source>
        <dbReference type="Proteomes" id="UP001556367"/>
    </source>
</evidence>
<protein>
    <recommendedName>
        <fullName evidence="1">DUF6593 domain-containing protein</fullName>
    </recommendedName>
</protein>